<sequence length="370" mass="43005">MAEQDFFDAGINTSFTFQYSIANMTTIPTTTGNSFQVQRKFDPSIHRSYYLPPINSDYALQQRDFDQQQWKNNNVSQTPQHIVSPEAIREAQKEESEEPDRPFSKFTSFLALKQRRVSPEPKYISSPSSIKVNSDEIRIEEELIPYSSEDDDIKKLPNLFNNDLRSKLLETSSRMTVAEISKDVVGGWWKTMPDDQRQYYIKQATMFKEEQKYPDFTYSRKSKPEKRQLVDPVLSQERSQQTTPIISGPSKKRSRKSNLPEGQKDPRGRKKKRHRHPFAPKHPMSAYLYYLADVYPKVSQNFPGSTVGPISKSISATWHAMSAEERLPWKQKAESDKARYAREMEVYMAKNKLQEQQQQQQASLSHSIVQ</sequence>
<feature type="region of interest" description="Disordered" evidence="3">
    <location>
        <begin position="215"/>
        <end position="280"/>
    </location>
</feature>
<evidence type="ECO:0000256" key="1">
    <source>
        <dbReference type="ARBA" id="ARBA00023125"/>
    </source>
</evidence>
<dbReference type="AlphaFoldDB" id="A0A2G4SUF5"/>
<dbReference type="Pfam" id="PF00505">
    <property type="entry name" value="HMG_box"/>
    <property type="match status" value="1"/>
</dbReference>
<keyword evidence="6" id="KW-1185">Reference proteome</keyword>
<dbReference type="Gene3D" id="1.10.30.10">
    <property type="entry name" value="High mobility group box domain"/>
    <property type="match status" value="2"/>
</dbReference>
<reference evidence="5 6" key="1">
    <citation type="journal article" date="2016" name="Proc. Natl. Acad. Sci. U.S.A.">
        <title>Lipid metabolic changes in an early divergent fungus govern the establishment of a mutualistic symbiosis with endobacteria.</title>
        <authorList>
            <person name="Lastovetsky O.A."/>
            <person name="Gaspar M.L."/>
            <person name="Mondo S.J."/>
            <person name="LaButti K.M."/>
            <person name="Sandor L."/>
            <person name="Grigoriev I.V."/>
            <person name="Henry S.A."/>
            <person name="Pawlowska T.E."/>
        </authorList>
    </citation>
    <scope>NUCLEOTIDE SEQUENCE [LARGE SCALE GENOMIC DNA]</scope>
    <source>
        <strain evidence="5 6">ATCC 52813</strain>
    </source>
</reference>
<feature type="compositionally biased region" description="Basic and acidic residues" evidence="3">
    <location>
        <begin position="87"/>
        <end position="102"/>
    </location>
</feature>
<dbReference type="PROSITE" id="PS50118">
    <property type="entry name" value="HMG_BOX_2"/>
    <property type="match status" value="1"/>
</dbReference>
<dbReference type="SMART" id="SM00398">
    <property type="entry name" value="HMG"/>
    <property type="match status" value="2"/>
</dbReference>
<evidence type="ECO:0000256" key="3">
    <source>
        <dbReference type="SAM" id="MobiDB-lite"/>
    </source>
</evidence>
<dbReference type="InterPro" id="IPR009071">
    <property type="entry name" value="HMG_box_dom"/>
</dbReference>
<evidence type="ECO:0000313" key="6">
    <source>
        <dbReference type="Proteomes" id="UP000242254"/>
    </source>
</evidence>
<dbReference type="PANTHER" id="PTHR48112:SF22">
    <property type="entry name" value="MITOCHONDRIAL TRANSCRIPTION FACTOR A, ISOFORM B"/>
    <property type="match status" value="1"/>
</dbReference>
<protein>
    <recommendedName>
        <fullName evidence="4">HMG box domain-containing protein</fullName>
    </recommendedName>
</protein>
<dbReference type="GeneID" id="35438556"/>
<dbReference type="GO" id="GO:0003677">
    <property type="term" value="F:DNA binding"/>
    <property type="evidence" value="ECO:0007669"/>
    <property type="project" value="UniProtKB-UniRule"/>
</dbReference>
<dbReference type="PANTHER" id="PTHR48112">
    <property type="entry name" value="HIGH MOBILITY GROUP PROTEIN DSP1"/>
    <property type="match status" value="1"/>
</dbReference>
<name>A0A2G4SUF5_RHIZD</name>
<feature type="region of interest" description="Disordered" evidence="3">
    <location>
        <begin position="75"/>
        <end position="102"/>
    </location>
</feature>
<feature type="domain" description="HMG box" evidence="4">
    <location>
        <begin position="280"/>
        <end position="348"/>
    </location>
</feature>
<dbReference type="EMBL" id="KZ303849">
    <property type="protein sequence ID" value="PHZ12399.1"/>
    <property type="molecule type" value="Genomic_DNA"/>
</dbReference>
<dbReference type="InterPro" id="IPR036910">
    <property type="entry name" value="HMG_box_dom_sf"/>
</dbReference>
<evidence type="ECO:0000313" key="5">
    <source>
        <dbReference type="EMBL" id="PHZ12399.1"/>
    </source>
</evidence>
<feature type="compositionally biased region" description="Basic residues" evidence="3">
    <location>
        <begin position="267"/>
        <end position="279"/>
    </location>
</feature>
<dbReference type="InterPro" id="IPR050342">
    <property type="entry name" value="HMGB"/>
</dbReference>
<evidence type="ECO:0000256" key="2">
    <source>
        <dbReference type="PROSITE-ProRule" id="PRU00267"/>
    </source>
</evidence>
<feature type="compositionally biased region" description="Polar residues" evidence="3">
    <location>
        <begin position="236"/>
        <end position="245"/>
    </location>
</feature>
<keyword evidence="1 2" id="KW-0238">DNA-binding</keyword>
<gene>
    <name evidence="5" type="ORF">RHIMIDRAFT_226414</name>
</gene>
<organism evidence="5 6">
    <name type="scientific">Rhizopus microsporus ATCC 52813</name>
    <dbReference type="NCBI Taxonomy" id="1340429"/>
    <lineage>
        <taxon>Eukaryota</taxon>
        <taxon>Fungi</taxon>
        <taxon>Fungi incertae sedis</taxon>
        <taxon>Mucoromycota</taxon>
        <taxon>Mucoromycotina</taxon>
        <taxon>Mucoromycetes</taxon>
        <taxon>Mucorales</taxon>
        <taxon>Mucorineae</taxon>
        <taxon>Rhizopodaceae</taxon>
        <taxon>Rhizopus</taxon>
    </lineage>
</organism>
<keyword evidence="2" id="KW-0539">Nucleus</keyword>
<feature type="DNA-binding region" description="HMG box" evidence="2">
    <location>
        <begin position="280"/>
        <end position="348"/>
    </location>
</feature>
<evidence type="ECO:0000259" key="4">
    <source>
        <dbReference type="PROSITE" id="PS50118"/>
    </source>
</evidence>
<proteinExistence type="predicted"/>
<dbReference type="GO" id="GO:0005634">
    <property type="term" value="C:nucleus"/>
    <property type="evidence" value="ECO:0007669"/>
    <property type="project" value="UniProtKB-UniRule"/>
</dbReference>
<dbReference type="Proteomes" id="UP000242254">
    <property type="component" value="Unassembled WGS sequence"/>
</dbReference>
<dbReference type="STRING" id="1340429.A0A2G4SUF5"/>
<accession>A0A2G4SUF5</accession>
<dbReference type="SUPFAM" id="SSF47095">
    <property type="entry name" value="HMG-box"/>
    <property type="match status" value="2"/>
</dbReference>
<dbReference type="RefSeq" id="XP_023466107.1">
    <property type="nucleotide sequence ID" value="XM_023607566.1"/>
</dbReference>